<sequence>MSLAYVDVAGLEKSHVRCFRYDSFHLLRRFMHTLYLTNSISKKKRLEMMKTGAVSDPRSRLMWDIFLTLIKAHIRVWVGDVERKEPVEAMEDSVAFVVVLSPEYARSHWCLEELAKFCDLRSSLGRHILPIFYKVDPWHFRKQSPFEKYIEEHAKRFSEEEIQRWRGAMNVVGQICGFFYRQYDWLRLRHTSPLRHGHKAQLSNIKTDC</sequence>
<organism evidence="3 4">
    <name type="scientific">Brassica napus</name>
    <name type="common">Rape</name>
    <dbReference type="NCBI Taxonomy" id="3708"/>
    <lineage>
        <taxon>Eukaryota</taxon>
        <taxon>Viridiplantae</taxon>
        <taxon>Streptophyta</taxon>
        <taxon>Embryophyta</taxon>
        <taxon>Tracheophyta</taxon>
        <taxon>Spermatophyta</taxon>
        <taxon>Magnoliopsida</taxon>
        <taxon>eudicotyledons</taxon>
        <taxon>Gunneridae</taxon>
        <taxon>Pentapetalae</taxon>
        <taxon>rosids</taxon>
        <taxon>malvids</taxon>
        <taxon>Brassicales</taxon>
        <taxon>Brassicaceae</taxon>
        <taxon>Brassiceae</taxon>
        <taxon>Brassica</taxon>
    </lineage>
</organism>
<dbReference type="InterPro" id="IPR035897">
    <property type="entry name" value="Toll_tir_struct_dom_sf"/>
</dbReference>
<feature type="domain" description="TIR" evidence="2">
    <location>
        <begin position="19"/>
        <end position="192"/>
    </location>
</feature>
<evidence type="ECO:0000313" key="4">
    <source>
        <dbReference type="Proteomes" id="UP000824890"/>
    </source>
</evidence>
<dbReference type="EMBL" id="JAGKQM010000012">
    <property type="protein sequence ID" value="KAH0899576.1"/>
    <property type="molecule type" value="Genomic_DNA"/>
</dbReference>
<keyword evidence="1" id="KW-0520">NAD</keyword>
<proteinExistence type="predicted"/>
<dbReference type="Pfam" id="PF01582">
    <property type="entry name" value="TIR"/>
    <property type="match status" value="1"/>
</dbReference>
<protein>
    <recommendedName>
        <fullName evidence="2">TIR domain-containing protein</fullName>
    </recommendedName>
</protein>
<dbReference type="SUPFAM" id="SSF52200">
    <property type="entry name" value="Toll/Interleukin receptor TIR domain"/>
    <property type="match status" value="1"/>
</dbReference>
<dbReference type="Gene3D" id="3.40.50.10140">
    <property type="entry name" value="Toll/interleukin-1 receptor homology (TIR) domain"/>
    <property type="match status" value="1"/>
</dbReference>
<evidence type="ECO:0000256" key="1">
    <source>
        <dbReference type="ARBA" id="ARBA00023027"/>
    </source>
</evidence>
<dbReference type="Proteomes" id="UP000824890">
    <property type="component" value="Unassembled WGS sequence"/>
</dbReference>
<keyword evidence="4" id="KW-1185">Reference proteome</keyword>
<dbReference type="PANTHER" id="PTHR32009">
    <property type="entry name" value="TMV RESISTANCE PROTEIN N-LIKE"/>
    <property type="match status" value="1"/>
</dbReference>
<evidence type="ECO:0000313" key="3">
    <source>
        <dbReference type="EMBL" id="KAH0899576.1"/>
    </source>
</evidence>
<reference evidence="3 4" key="1">
    <citation type="submission" date="2021-05" db="EMBL/GenBank/DDBJ databases">
        <title>Genome Assembly of Synthetic Allotetraploid Brassica napus Reveals Homoeologous Exchanges between Subgenomes.</title>
        <authorList>
            <person name="Davis J.T."/>
        </authorList>
    </citation>
    <scope>NUCLEOTIDE SEQUENCE [LARGE SCALE GENOMIC DNA]</scope>
    <source>
        <strain evidence="4">cv. Da-Ae</strain>
        <tissue evidence="3">Seedling</tissue>
    </source>
</reference>
<name>A0ABQ8B458_BRANA</name>
<accession>A0ABQ8B458</accession>
<comment type="caution">
    <text evidence="3">The sequence shown here is derived from an EMBL/GenBank/DDBJ whole genome shotgun (WGS) entry which is preliminary data.</text>
</comment>
<evidence type="ECO:0000259" key="2">
    <source>
        <dbReference type="PROSITE" id="PS50104"/>
    </source>
</evidence>
<dbReference type="InterPro" id="IPR000157">
    <property type="entry name" value="TIR_dom"/>
</dbReference>
<dbReference type="PANTHER" id="PTHR32009:SF161">
    <property type="entry name" value="TIR DOMAIN-CONTAINING PROTEIN"/>
    <property type="match status" value="1"/>
</dbReference>
<dbReference type="PROSITE" id="PS50104">
    <property type="entry name" value="TIR"/>
    <property type="match status" value="1"/>
</dbReference>
<gene>
    <name evidence="3" type="ORF">HID58_049144</name>
</gene>
<dbReference type="SMART" id="SM00255">
    <property type="entry name" value="TIR"/>
    <property type="match status" value="1"/>
</dbReference>